<dbReference type="AlphaFoldDB" id="A0A7W5AFL6"/>
<dbReference type="Pfam" id="PF00583">
    <property type="entry name" value="Acetyltransf_1"/>
    <property type="match status" value="1"/>
</dbReference>
<dbReference type="PANTHER" id="PTHR41700:SF1">
    <property type="entry name" value="N-ACETYLTRANSFERASE DOMAIN-CONTAINING PROTEIN"/>
    <property type="match status" value="1"/>
</dbReference>
<gene>
    <name evidence="2" type="ORF">FHR83_002991</name>
</gene>
<dbReference type="InterPro" id="IPR000182">
    <property type="entry name" value="GNAT_dom"/>
</dbReference>
<name>A0A7W5AFL6_9ACTN</name>
<reference evidence="2 3" key="1">
    <citation type="submission" date="2020-08" db="EMBL/GenBank/DDBJ databases">
        <title>Genomic Encyclopedia of Type Strains, Phase III (KMG-III): the genomes of soil and plant-associated and newly described type strains.</title>
        <authorList>
            <person name="Whitman W."/>
        </authorList>
    </citation>
    <scope>NUCLEOTIDE SEQUENCE [LARGE SCALE GENOMIC DNA]</scope>
    <source>
        <strain evidence="2 3">CECT 3287</strain>
    </source>
</reference>
<evidence type="ECO:0000259" key="1">
    <source>
        <dbReference type="PROSITE" id="PS51186"/>
    </source>
</evidence>
<dbReference type="GO" id="GO:0016747">
    <property type="term" value="F:acyltransferase activity, transferring groups other than amino-acyl groups"/>
    <property type="evidence" value="ECO:0007669"/>
    <property type="project" value="InterPro"/>
</dbReference>
<feature type="domain" description="N-acetyltransferase" evidence="1">
    <location>
        <begin position="3"/>
        <end position="157"/>
    </location>
</feature>
<accession>A0A7W5AFL6</accession>
<dbReference type="InterPro" id="IPR038764">
    <property type="entry name" value="GNAT_N_AcTrfase_prd"/>
</dbReference>
<keyword evidence="3" id="KW-1185">Reference proteome</keyword>
<dbReference type="PROSITE" id="PS51186">
    <property type="entry name" value="GNAT"/>
    <property type="match status" value="1"/>
</dbReference>
<comment type="caution">
    <text evidence="2">The sequence shown here is derived from an EMBL/GenBank/DDBJ whole genome shotgun (WGS) entry which is preliminary data.</text>
</comment>
<proteinExistence type="predicted"/>
<evidence type="ECO:0000313" key="2">
    <source>
        <dbReference type="EMBL" id="MBB3095328.1"/>
    </source>
</evidence>
<dbReference type="Gene3D" id="3.40.630.30">
    <property type="match status" value="1"/>
</dbReference>
<dbReference type="EMBL" id="JACHXF010000005">
    <property type="protein sequence ID" value="MBB3095328.1"/>
    <property type="molecule type" value="Genomic_DNA"/>
</dbReference>
<evidence type="ECO:0000313" key="3">
    <source>
        <dbReference type="Proteomes" id="UP000590749"/>
    </source>
</evidence>
<sequence>MELSVRELDGLAEWTAAARLYRTVFGYEQPEYGVSPRLLAALRENSGSVIGALDPSGEVVGFCYGFSAVDGGELYHYSQAAVVAPEAQSLGVGRLLKQAQAEVARGTGARTMRWTFDPYALRNAHFNLAVLGATGVRFMPGYYGGDTDRILVSWDLWHARKSGVPGPPVQTPADPRFAAPSLSDRARLRASLQERFASGGRLVDVARVPGAVDRVVYTFENAEL</sequence>
<organism evidence="2 3">
    <name type="scientific">Actinoplanes campanulatus</name>
    <dbReference type="NCBI Taxonomy" id="113559"/>
    <lineage>
        <taxon>Bacteria</taxon>
        <taxon>Bacillati</taxon>
        <taxon>Actinomycetota</taxon>
        <taxon>Actinomycetes</taxon>
        <taxon>Micromonosporales</taxon>
        <taxon>Micromonosporaceae</taxon>
        <taxon>Actinoplanes</taxon>
    </lineage>
</organism>
<dbReference type="InterPro" id="IPR016181">
    <property type="entry name" value="Acyl_CoA_acyltransferase"/>
</dbReference>
<dbReference type="SUPFAM" id="SSF55729">
    <property type="entry name" value="Acyl-CoA N-acyltransferases (Nat)"/>
    <property type="match status" value="1"/>
</dbReference>
<dbReference type="RefSeq" id="WP_183219930.1">
    <property type="nucleotide sequence ID" value="NZ_BMPW01000022.1"/>
</dbReference>
<dbReference type="Proteomes" id="UP000590749">
    <property type="component" value="Unassembled WGS sequence"/>
</dbReference>
<keyword evidence="2" id="KW-0808">Transferase</keyword>
<dbReference type="PANTHER" id="PTHR41700">
    <property type="entry name" value="GCN5-RELATED N-ACETYLTRANSFERASE"/>
    <property type="match status" value="1"/>
</dbReference>
<protein>
    <submittedName>
        <fullName evidence="2">Putative GNAT superfamily acetyltransferase</fullName>
    </submittedName>
</protein>